<keyword evidence="7" id="KW-1185">Reference proteome</keyword>
<sequence length="503" mass="57166">MSSISSYSIIHDLEDQLPSNYEKEREELPLKEIPGGYGLPFFGAIKDRWDFYYNQGRDGFFQARMTQYKSTVFRANGPPGPFMAKNPKVIVLLDAASFPILFDMTKVEKKNVFDGTYMPSTGFTGGYRVLSFLDPSEPKHKSLKGYFFSVLASKHENFIPVLRKSLTELFNTLESQLSSKKEANFNPISDTYSFEYVFNLFCGKSPKDTVLGSQGNTTVDTWLVPQVAPLITLGVPKFLQLVEDLLIHTFPIPSFLVKSKYNKIYQAFSSSATEVLDKAKDFGLEKEEACHNLIFLTCFNTYGGMKVLFPSLFKWIGQAGPTLHAQLVHEIRSMVKQEGGVTFAAIEKMALTKSVVYEVLRIEPPVPFQYGHAKEDLVIQSHDASFKVKKGEMMFGYQPFATKDPKVFDKPEKFVAYRFMGKGEENLKYVFWSNGRETEDPSVDNKQCAGRDLVVLMARVLLVEFFLRYDTFTCVAEQFLVGTRVIFKSLTKASKFHQLKSFE</sequence>
<organism evidence="6 7">
    <name type="scientific">Cannabis sativa</name>
    <name type="common">Hemp</name>
    <name type="synonym">Marijuana</name>
    <dbReference type="NCBI Taxonomy" id="3483"/>
    <lineage>
        <taxon>Eukaryota</taxon>
        <taxon>Viridiplantae</taxon>
        <taxon>Streptophyta</taxon>
        <taxon>Embryophyta</taxon>
        <taxon>Tracheophyta</taxon>
        <taxon>Spermatophyta</taxon>
        <taxon>Magnoliopsida</taxon>
        <taxon>eudicotyledons</taxon>
        <taxon>Gunneridae</taxon>
        <taxon>Pentapetalae</taxon>
        <taxon>rosids</taxon>
        <taxon>fabids</taxon>
        <taxon>Rosales</taxon>
        <taxon>Cannabaceae</taxon>
        <taxon>Cannabis</taxon>
    </lineage>
</organism>
<protein>
    <submittedName>
        <fullName evidence="6">Uncharacterized protein</fullName>
    </submittedName>
</protein>
<dbReference type="GO" id="GO:0006631">
    <property type="term" value="P:fatty acid metabolic process"/>
    <property type="evidence" value="ECO:0007669"/>
    <property type="project" value="UniProtKB-ARBA"/>
</dbReference>
<dbReference type="GO" id="GO:0016829">
    <property type="term" value="F:lyase activity"/>
    <property type="evidence" value="ECO:0007669"/>
    <property type="project" value="UniProtKB-KW"/>
</dbReference>
<evidence type="ECO:0000256" key="3">
    <source>
        <dbReference type="ARBA" id="ARBA00022723"/>
    </source>
</evidence>
<name>A0A7J6EED8_CANSA</name>
<dbReference type="InterPro" id="IPR001128">
    <property type="entry name" value="Cyt_P450"/>
</dbReference>
<dbReference type="Proteomes" id="UP000583929">
    <property type="component" value="Unassembled WGS sequence"/>
</dbReference>
<dbReference type="Gene3D" id="1.10.630.10">
    <property type="entry name" value="Cytochrome P450"/>
    <property type="match status" value="1"/>
</dbReference>
<dbReference type="PANTHER" id="PTHR24286">
    <property type="entry name" value="CYTOCHROME P450 26"/>
    <property type="match status" value="1"/>
</dbReference>
<keyword evidence="3" id="KW-0479">Metal-binding</keyword>
<keyword evidence="4" id="KW-0408">Iron</keyword>
<evidence type="ECO:0000313" key="6">
    <source>
        <dbReference type="EMBL" id="KAF4356815.1"/>
    </source>
</evidence>
<reference evidence="6 7" key="1">
    <citation type="journal article" date="2020" name="bioRxiv">
        <title>Sequence and annotation of 42 cannabis genomes reveals extensive copy number variation in cannabinoid synthesis and pathogen resistance genes.</title>
        <authorList>
            <person name="Mckernan K.J."/>
            <person name="Helbert Y."/>
            <person name="Kane L.T."/>
            <person name="Ebling H."/>
            <person name="Zhang L."/>
            <person name="Liu B."/>
            <person name="Eaton Z."/>
            <person name="Mclaughlin S."/>
            <person name="Kingan S."/>
            <person name="Baybayan P."/>
            <person name="Concepcion G."/>
            <person name="Jordan M."/>
            <person name="Riva A."/>
            <person name="Barbazuk W."/>
            <person name="Harkins T."/>
        </authorList>
    </citation>
    <scope>NUCLEOTIDE SEQUENCE [LARGE SCALE GENOMIC DNA]</scope>
    <source>
        <strain evidence="7">cv. Jamaican Lion 4</strain>
        <tissue evidence="6">Leaf</tissue>
    </source>
</reference>
<dbReference type="Pfam" id="PF00067">
    <property type="entry name" value="p450"/>
    <property type="match status" value="1"/>
</dbReference>
<dbReference type="InterPro" id="IPR036396">
    <property type="entry name" value="Cyt_P450_sf"/>
</dbReference>
<gene>
    <name evidence="6" type="ORF">G4B88_030112</name>
</gene>
<dbReference type="FunFam" id="1.10.630.10:FF:000024">
    <property type="entry name" value="Allene oxide synthase, chloroplastic"/>
    <property type="match status" value="1"/>
</dbReference>
<evidence type="ECO:0000313" key="7">
    <source>
        <dbReference type="Proteomes" id="UP000583929"/>
    </source>
</evidence>
<dbReference type="SUPFAM" id="SSF48264">
    <property type="entry name" value="Cytochrome P450"/>
    <property type="match status" value="1"/>
</dbReference>
<dbReference type="CDD" id="cd11071">
    <property type="entry name" value="CYP74"/>
    <property type="match status" value="1"/>
</dbReference>
<dbReference type="OrthoDB" id="2789670at2759"/>
<dbReference type="GO" id="GO:0004497">
    <property type="term" value="F:monooxygenase activity"/>
    <property type="evidence" value="ECO:0007669"/>
    <property type="project" value="InterPro"/>
</dbReference>
<evidence type="ECO:0000256" key="1">
    <source>
        <dbReference type="ARBA" id="ARBA00010617"/>
    </source>
</evidence>
<evidence type="ECO:0000256" key="4">
    <source>
        <dbReference type="ARBA" id="ARBA00023004"/>
    </source>
</evidence>
<keyword evidence="5" id="KW-0456">Lyase</keyword>
<dbReference type="GO" id="GO:0005506">
    <property type="term" value="F:iron ion binding"/>
    <property type="evidence" value="ECO:0007669"/>
    <property type="project" value="InterPro"/>
</dbReference>
<dbReference type="PANTHER" id="PTHR24286:SF302">
    <property type="entry name" value="ALLENE OXIDE SYNTHASE 2"/>
    <property type="match status" value="1"/>
</dbReference>
<dbReference type="GO" id="GO:0016705">
    <property type="term" value="F:oxidoreductase activity, acting on paired donors, with incorporation or reduction of molecular oxygen"/>
    <property type="evidence" value="ECO:0007669"/>
    <property type="project" value="InterPro"/>
</dbReference>
<dbReference type="GO" id="GO:0016125">
    <property type="term" value="P:sterol metabolic process"/>
    <property type="evidence" value="ECO:0007669"/>
    <property type="project" value="TreeGrafter"/>
</dbReference>
<dbReference type="OMA" id="QSHEASF"/>
<keyword evidence="2" id="KW-0349">Heme</keyword>
<comment type="similarity">
    <text evidence="1">Belongs to the cytochrome P450 family.</text>
</comment>
<proteinExistence type="inferred from homology"/>
<accession>A0A7J6EED8</accession>
<evidence type="ECO:0000256" key="5">
    <source>
        <dbReference type="ARBA" id="ARBA00023239"/>
    </source>
</evidence>
<comment type="caution">
    <text evidence="6">The sequence shown here is derived from an EMBL/GenBank/DDBJ whole genome shotgun (WGS) entry which is preliminary data.</text>
</comment>
<evidence type="ECO:0000256" key="2">
    <source>
        <dbReference type="ARBA" id="ARBA00022617"/>
    </source>
</evidence>
<accession>A0A803NP95</accession>
<dbReference type="EMBL" id="JAATIQ010000420">
    <property type="protein sequence ID" value="KAF4356815.1"/>
    <property type="molecule type" value="Genomic_DNA"/>
</dbReference>
<dbReference type="GO" id="GO:0020037">
    <property type="term" value="F:heme binding"/>
    <property type="evidence" value="ECO:0007669"/>
    <property type="project" value="InterPro"/>
</dbReference>
<dbReference type="AlphaFoldDB" id="A0A7J6EED8"/>